<accession>A0A1T5KIV4</accession>
<dbReference type="InterPro" id="IPR013783">
    <property type="entry name" value="Ig-like_fold"/>
</dbReference>
<dbReference type="Pfam" id="PF13648">
    <property type="entry name" value="Lipocalin_4"/>
    <property type="match status" value="1"/>
</dbReference>
<evidence type="ECO:0000256" key="1">
    <source>
        <dbReference type="SAM" id="SignalP"/>
    </source>
</evidence>
<keyword evidence="1" id="KW-0732">Signal</keyword>
<sequence length="392" mass="42649">MRNKSNKRIYHFLLFSTMAAVLLLGCGPDDDMNPPIITEVRNYAASPNDTVVQALETSQWVVLTGRNLDNVVAAFFGGTQATINSALVTGQNMIIQVPSIPFQSVPRNRVNEIMLVNKNGVVTTYSINIKGAPLISEVRNYAAPPNDTIVNVIKPGQQINLIGYNLKDATAITFQGVNADLANVIYTDTSAIVQLPDDFSASNLVLKDKISFTTSIGSTTFSIKIKVPVVVGPLAQLLTGGVGPGKAWVYGASSSFKGPLFWGGVDLGWNRVCTKPNGSCAYDEWTWQSWMGPGDPATTDFGSMTFTVSDEGTFVTVDQKVISTKGVYDGSYALDESAKTIIFIGVDPLRMGWNDAKYRDVARILILTDSTMQLAFNHVNKSEFQIFNFIKK</sequence>
<dbReference type="STRING" id="688867.SAMN05660236_2235"/>
<evidence type="ECO:0000313" key="4">
    <source>
        <dbReference type="Proteomes" id="UP000190961"/>
    </source>
</evidence>
<feature type="signal peptide" evidence="1">
    <location>
        <begin position="1"/>
        <end position="19"/>
    </location>
</feature>
<dbReference type="RefSeq" id="WP_143785698.1">
    <property type="nucleotide sequence ID" value="NZ_FUZU01000001.1"/>
</dbReference>
<dbReference type="Proteomes" id="UP000190961">
    <property type="component" value="Unassembled WGS sequence"/>
</dbReference>
<proteinExistence type="predicted"/>
<dbReference type="EMBL" id="FUZU01000001">
    <property type="protein sequence ID" value="SKC63590.1"/>
    <property type="molecule type" value="Genomic_DNA"/>
</dbReference>
<evidence type="ECO:0000259" key="2">
    <source>
        <dbReference type="Pfam" id="PF13648"/>
    </source>
</evidence>
<dbReference type="OrthoDB" id="660167at2"/>
<gene>
    <name evidence="3" type="ORF">SAMN05660236_2235</name>
</gene>
<reference evidence="3 4" key="1">
    <citation type="submission" date="2017-02" db="EMBL/GenBank/DDBJ databases">
        <authorList>
            <person name="Peterson S.W."/>
        </authorList>
    </citation>
    <scope>NUCLEOTIDE SEQUENCE [LARGE SCALE GENOMIC DNA]</scope>
    <source>
        <strain evidence="3 4">DSM 25262</strain>
    </source>
</reference>
<dbReference type="Gene3D" id="2.60.40.10">
    <property type="entry name" value="Immunoglobulins"/>
    <property type="match status" value="2"/>
</dbReference>
<dbReference type="AlphaFoldDB" id="A0A1T5KIV4"/>
<protein>
    <recommendedName>
        <fullName evidence="2">Lipocalin-like domain-containing protein</fullName>
    </recommendedName>
</protein>
<dbReference type="PROSITE" id="PS51257">
    <property type="entry name" value="PROKAR_LIPOPROTEIN"/>
    <property type="match status" value="1"/>
</dbReference>
<organism evidence="3 4">
    <name type="scientific">Ohtaekwangia koreensis</name>
    <dbReference type="NCBI Taxonomy" id="688867"/>
    <lineage>
        <taxon>Bacteria</taxon>
        <taxon>Pseudomonadati</taxon>
        <taxon>Bacteroidota</taxon>
        <taxon>Cytophagia</taxon>
        <taxon>Cytophagales</taxon>
        <taxon>Fulvivirgaceae</taxon>
        <taxon>Ohtaekwangia</taxon>
    </lineage>
</organism>
<feature type="chain" id="PRO_5012052522" description="Lipocalin-like domain-containing protein" evidence="1">
    <location>
        <begin position="20"/>
        <end position="392"/>
    </location>
</feature>
<keyword evidence="4" id="KW-1185">Reference proteome</keyword>
<feature type="domain" description="Lipocalin-like" evidence="2">
    <location>
        <begin position="284"/>
        <end position="374"/>
    </location>
</feature>
<evidence type="ECO:0000313" key="3">
    <source>
        <dbReference type="EMBL" id="SKC63590.1"/>
    </source>
</evidence>
<dbReference type="InterPro" id="IPR024311">
    <property type="entry name" value="Lipocalin-like"/>
</dbReference>
<name>A0A1T5KIV4_9BACT</name>